<evidence type="ECO:0000256" key="4">
    <source>
        <dbReference type="ARBA" id="ARBA00022692"/>
    </source>
</evidence>
<dbReference type="GO" id="GO:0005886">
    <property type="term" value="C:plasma membrane"/>
    <property type="evidence" value="ECO:0007669"/>
    <property type="project" value="UniProtKB-SubCell"/>
</dbReference>
<proteinExistence type="inferred from homology"/>
<evidence type="ECO:0000256" key="5">
    <source>
        <dbReference type="ARBA" id="ARBA00022989"/>
    </source>
</evidence>
<feature type="transmembrane region" description="Helical" evidence="9">
    <location>
        <begin position="228"/>
        <end position="247"/>
    </location>
</feature>
<keyword evidence="2" id="KW-0813">Transport</keyword>
<feature type="transmembrane region" description="Helical" evidence="9">
    <location>
        <begin position="259"/>
        <end position="279"/>
    </location>
</feature>
<evidence type="ECO:0000256" key="8">
    <source>
        <dbReference type="ARBA" id="ARBA00034708"/>
    </source>
</evidence>
<evidence type="ECO:0000256" key="1">
    <source>
        <dbReference type="ARBA" id="ARBA00004651"/>
    </source>
</evidence>
<dbReference type="AlphaFoldDB" id="A0A0B4D0Q0"/>
<dbReference type="RefSeq" id="WP_039370497.1">
    <property type="nucleotide sequence ID" value="NZ_JWTA01000012.1"/>
</dbReference>
<sequence>MHSGKRFGAREFAVWTKRSILWLMVLSAIPTVLYFLGCTFLSFPWQPIAIMGTAVAFIVGFKNNASYSRLWEARQIYGAIINDSRSFGYILRDSLSAKNQDKVKEMFLRHYAWLTALRFQLRESRAWENMNTAQFDEYSKKYDIPEKLSKLEDELEKYLTKDELQYILSKKNRATQLMAQQSKELSQAYVNGEINDFQWAQINQQLIKFTDNQGKAERIKNFPYPRNFSSITTYLLLLFIVFVPFGLLKEFDKLGDGTILEGFTLWFNIPFSLLVTWCFHTLDSVGEASVNPFEGSPNDVPITQISRTIEIDMRDMLDEKDLPSPLAPKNNIVL</sequence>
<evidence type="ECO:0000256" key="9">
    <source>
        <dbReference type="SAM" id="Phobius"/>
    </source>
</evidence>
<evidence type="ECO:0000256" key="3">
    <source>
        <dbReference type="ARBA" id="ARBA00022475"/>
    </source>
</evidence>
<comment type="subcellular location">
    <subcellularLocation>
        <location evidence="1">Cell membrane</location>
        <topology evidence="1">Multi-pass membrane protein</topology>
    </subcellularLocation>
</comment>
<evidence type="ECO:0000256" key="6">
    <source>
        <dbReference type="ARBA" id="ARBA00023065"/>
    </source>
</evidence>
<gene>
    <name evidence="10" type="ORF">RM51_13425</name>
</gene>
<dbReference type="GO" id="GO:0005254">
    <property type="term" value="F:chloride channel activity"/>
    <property type="evidence" value="ECO:0007669"/>
    <property type="project" value="InterPro"/>
</dbReference>
<keyword evidence="4 9" id="KW-0812">Transmembrane</keyword>
<comment type="similarity">
    <text evidence="8">Belongs to the anion channel-forming bestrophin (TC 1.A.46) family.</text>
</comment>
<keyword evidence="11" id="KW-1185">Reference proteome</keyword>
<keyword evidence="3" id="KW-1003">Cell membrane</keyword>
<feature type="transmembrane region" description="Helical" evidence="9">
    <location>
        <begin position="20"/>
        <end position="37"/>
    </location>
</feature>
<evidence type="ECO:0000313" key="11">
    <source>
        <dbReference type="Proteomes" id="UP000031167"/>
    </source>
</evidence>
<organism evidence="10 11">
    <name type="scientific">Chryseobacterium taiwanense</name>
    <dbReference type="NCBI Taxonomy" id="363331"/>
    <lineage>
        <taxon>Bacteria</taxon>
        <taxon>Pseudomonadati</taxon>
        <taxon>Bacteroidota</taxon>
        <taxon>Flavobacteriia</taxon>
        <taxon>Flavobacteriales</taxon>
        <taxon>Weeksellaceae</taxon>
        <taxon>Chryseobacterium group</taxon>
        <taxon>Chryseobacterium</taxon>
    </lineage>
</organism>
<evidence type="ECO:0000256" key="2">
    <source>
        <dbReference type="ARBA" id="ARBA00022448"/>
    </source>
</evidence>
<evidence type="ECO:0000256" key="7">
    <source>
        <dbReference type="ARBA" id="ARBA00023136"/>
    </source>
</evidence>
<comment type="caution">
    <text evidence="10">The sequence shown here is derived from an EMBL/GenBank/DDBJ whole genome shotgun (WGS) entry which is preliminary data.</text>
</comment>
<dbReference type="PANTHER" id="PTHR33281:SF19">
    <property type="entry name" value="VOLTAGE-DEPENDENT ANION CHANNEL-FORMING PROTEIN YNEE"/>
    <property type="match status" value="1"/>
</dbReference>
<accession>A0A0B4D0Q0</accession>
<feature type="transmembrane region" description="Helical" evidence="9">
    <location>
        <begin position="43"/>
        <end position="61"/>
    </location>
</feature>
<name>A0A0B4D0Q0_9FLAO</name>
<dbReference type="OrthoDB" id="445589at2"/>
<dbReference type="Pfam" id="PF25539">
    <property type="entry name" value="Bestrophin_2"/>
    <property type="match status" value="1"/>
</dbReference>
<dbReference type="EMBL" id="JWTA01000012">
    <property type="protein sequence ID" value="KIC62167.1"/>
    <property type="molecule type" value="Genomic_DNA"/>
</dbReference>
<dbReference type="InterPro" id="IPR044669">
    <property type="entry name" value="YneE/VCCN1/2-like"/>
</dbReference>
<keyword evidence="6" id="KW-0406">Ion transport</keyword>
<keyword evidence="7 9" id="KW-0472">Membrane</keyword>
<protein>
    <submittedName>
        <fullName evidence="10">Multidrug transporter</fullName>
    </submittedName>
</protein>
<dbReference type="STRING" id="363331.RM51_13425"/>
<reference evidence="10 11" key="1">
    <citation type="submission" date="2014-12" db="EMBL/GenBank/DDBJ databases">
        <title>Genome sequencing of Chryseobacterium taiwanense TPW19.</title>
        <authorList>
            <person name="Tan P.W."/>
            <person name="Chan K.-G."/>
        </authorList>
    </citation>
    <scope>NUCLEOTIDE SEQUENCE [LARGE SCALE GENOMIC DNA]</scope>
    <source>
        <strain evidence="10 11">TPW19</strain>
    </source>
</reference>
<evidence type="ECO:0000313" key="10">
    <source>
        <dbReference type="EMBL" id="KIC62167.1"/>
    </source>
</evidence>
<dbReference type="PANTHER" id="PTHR33281">
    <property type="entry name" value="UPF0187 PROTEIN YNEE"/>
    <property type="match status" value="1"/>
</dbReference>
<keyword evidence="5 9" id="KW-1133">Transmembrane helix</keyword>
<dbReference type="Proteomes" id="UP000031167">
    <property type="component" value="Unassembled WGS sequence"/>
</dbReference>